<name>A0AAJ6FX72_PRORE</name>
<evidence type="ECO:0000259" key="1">
    <source>
        <dbReference type="Pfam" id="PF09588"/>
    </source>
</evidence>
<sequence>MKIVNLSQREEDWLDWRRQGVTATDAAILLNRSPYKTRWRLWAEKTGYAREVDLSLNPLVRRGIENEDAARRAFEEKYDDMLLPACVESVQYPLMRASLDGLRDNGEPVELKSPSATVWEDVCAEKANSKAYQLYYPQVQHQFLVTGAKQGWLVFYFEGQIQEFPILRDEAMIQEILAEAKKFWQQVVDKKEPDKDPERDLYIPQGEEVNRWIAAAEEYRLYDAEIQELKQRLSELQERQKPHLDTMKSLMGEYFHADYCGVMVTRYKAAGRVDYKKLLADKASGVKPEDVDQYREKSSERCRVTVTGSVKPRYIVDEDVLAPLDDLPEEVETFYWWVGDFPPLSLGDSGSLQRKARFCSLRRAKSAIAGRQKQTAN</sequence>
<accession>A0AAJ6FX72</accession>
<dbReference type="InterPro" id="IPR011604">
    <property type="entry name" value="PDDEXK-like_dom_sf"/>
</dbReference>
<evidence type="ECO:0000313" key="2">
    <source>
        <dbReference type="EMBL" id="WHT95800.1"/>
    </source>
</evidence>
<dbReference type="AlphaFoldDB" id="A0AAJ6FX72"/>
<evidence type="ECO:0000313" key="3">
    <source>
        <dbReference type="Proteomes" id="UP000682358"/>
    </source>
</evidence>
<reference evidence="2" key="1">
    <citation type="submission" date="2023-04" db="EMBL/GenBank/DDBJ databases">
        <title>Co-integrate Col3M blaNDM-1-harbouring plasmids in clinical Providencia rettgeri isolates from Argentina.</title>
        <authorList>
            <person name="de Belder D."/>
            <person name="Martino F."/>
            <person name="Tijet N."/>
            <person name="Melano R.G."/>
            <person name="Faccone D."/>
            <person name="de Mendieta J.M."/>
            <person name="Rapoport M."/>
            <person name="Albornoz E."/>
            <person name="Petroni A."/>
            <person name="Tuduri E."/>
            <person name="Derdoy L."/>
            <person name="Cogut S."/>
            <person name="Errecalde L."/>
            <person name="Pasteran F."/>
            <person name="Corso A."/>
            <person name="Gomez S.A."/>
        </authorList>
    </citation>
    <scope>NUCLEOTIDE SEQUENCE</scope>
    <source>
        <strain evidence="2">PreM15628</strain>
        <plasmid evidence="2">p15628A_320</plasmid>
    </source>
</reference>
<dbReference type="InterPro" id="IPR011335">
    <property type="entry name" value="Restrct_endonuc-II-like"/>
</dbReference>
<dbReference type="EMBL" id="CP123373">
    <property type="protein sequence ID" value="WHT95800.1"/>
    <property type="molecule type" value="Genomic_DNA"/>
</dbReference>
<geneLocation type="plasmid" evidence="2 3">
    <name>p15628A_320</name>
</geneLocation>
<dbReference type="PANTHER" id="PTHR46609">
    <property type="entry name" value="EXONUCLEASE, PHAGE-TYPE/RECB, C-TERMINAL DOMAIN-CONTAINING PROTEIN"/>
    <property type="match status" value="1"/>
</dbReference>
<dbReference type="SUPFAM" id="SSF52980">
    <property type="entry name" value="Restriction endonuclease-like"/>
    <property type="match status" value="1"/>
</dbReference>
<dbReference type="InterPro" id="IPR051703">
    <property type="entry name" value="NF-kappa-B_Signaling_Reg"/>
</dbReference>
<gene>
    <name evidence="2" type="ORF">KOF27_21585</name>
</gene>
<dbReference type="Pfam" id="PF09588">
    <property type="entry name" value="YqaJ"/>
    <property type="match status" value="1"/>
</dbReference>
<proteinExistence type="predicted"/>
<dbReference type="PANTHER" id="PTHR46609:SF6">
    <property type="entry name" value="EXONUCLEASE, PHAGE-TYPE_RECB, C-TERMINAL DOMAIN-CONTAINING PROTEIN-RELATED"/>
    <property type="match status" value="1"/>
</dbReference>
<dbReference type="InterPro" id="IPR017482">
    <property type="entry name" value="Lambda-type_endonuclease"/>
</dbReference>
<dbReference type="NCBIfam" id="TIGR03033">
    <property type="entry name" value="phage_rel_nuc"/>
    <property type="match status" value="1"/>
</dbReference>
<dbReference type="Proteomes" id="UP000682358">
    <property type="component" value="Plasmid p15628A_320"/>
</dbReference>
<dbReference type="Gene3D" id="3.90.320.10">
    <property type="match status" value="1"/>
</dbReference>
<feature type="domain" description="YqaJ viral recombinase" evidence="1">
    <location>
        <begin position="12"/>
        <end position="148"/>
    </location>
</feature>
<organism evidence="2 3">
    <name type="scientific">Providencia rettgeri</name>
    <dbReference type="NCBI Taxonomy" id="587"/>
    <lineage>
        <taxon>Bacteria</taxon>
        <taxon>Pseudomonadati</taxon>
        <taxon>Pseudomonadota</taxon>
        <taxon>Gammaproteobacteria</taxon>
        <taxon>Enterobacterales</taxon>
        <taxon>Morganellaceae</taxon>
        <taxon>Providencia</taxon>
    </lineage>
</organism>
<keyword evidence="2" id="KW-0614">Plasmid</keyword>
<dbReference type="InterPro" id="IPR019080">
    <property type="entry name" value="YqaJ_viral_recombinase"/>
</dbReference>
<protein>
    <submittedName>
        <fullName evidence="2">YqaJ viral recombinase family protein</fullName>
    </submittedName>
</protein>